<accession>X1AAX8</accession>
<sequence length="288" mass="33703">IYFLVLIIRTKSKVSEVISSDILAVITKNLLELINTEKITRAVSEAFNTIKNYTKLEGQDLISFFQEKIKFTILQILRNGVITKNELVEILRNDYGFSTVNIDLLLISFLRENLILKKSLPGTKECYFLIKDLSYMRIPSLNLPDDAIDHKISKKFKKEIIKFYTSYNCSQEIESKLIVSLLIDSDVYNLIKALRKSELSVNDSLNLLNNREDLFEELLEKRIIFEAKGIVFLFTDIRFVKYTPFYLIKILPMRYEKGEISLDQYFHHLKLLINPLKEKSSFLDYTVI</sequence>
<comment type="caution">
    <text evidence="1">The sequence shown here is derived from an EMBL/GenBank/DDBJ whole genome shotgun (WGS) entry which is preliminary data.</text>
</comment>
<gene>
    <name evidence="1" type="ORF">S01H4_13028</name>
</gene>
<reference evidence="1" key="1">
    <citation type="journal article" date="2014" name="Front. Microbiol.">
        <title>High frequency of phylogenetically diverse reductive dehalogenase-homologous genes in deep subseafloor sedimentary metagenomes.</title>
        <authorList>
            <person name="Kawai M."/>
            <person name="Futagami T."/>
            <person name="Toyoda A."/>
            <person name="Takaki Y."/>
            <person name="Nishi S."/>
            <person name="Hori S."/>
            <person name="Arai W."/>
            <person name="Tsubouchi T."/>
            <person name="Morono Y."/>
            <person name="Uchiyama I."/>
            <person name="Ito T."/>
            <person name="Fujiyama A."/>
            <person name="Inagaki F."/>
            <person name="Takami H."/>
        </authorList>
    </citation>
    <scope>NUCLEOTIDE SEQUENCE</scope>
    <source>
        <strain evidence="1">Expedition CK06-06</strain>
    </source>
</reference>
<organism evidence="1">
    <name type="scientific">marine sediment metagenome</name>
    <dbReference type="NCBI Taxonomy" id="412755"/>
    <lineage>
        <taxon>unclassified sequences</taxon>
        <taxon>metagenomes</taxon>
        <taxon>ecological metagenomes</taxon>
    </lineage>
</organism>
<name>X1AAX8_9ZZZZ</name>
<proteinExistence type="predicted"/>
<protein>
    <submittedName>
        <fullName evidence="1">Uncharacterized protein</fullName>
    </submittedName>
</protein>
<feature type="non-terminal residue" evidence="1">
    <location>
        <position position="1"/>
    </location>
</feature>
<evidence type="ECO:0000313" key="1">
    <source>
        <dbReference type="EMBL" id="GAG69848.1"/>
    </source>
</evidence>
<dbReference type="AlphaFoldDB" id="X1AAX8"/>
<dbReference type="EMBL" id="BART01005753">
    <property type="protein sequence ID" value="GAG69848.1"/>
    <property type="molecule type" value="Genomic_DNA"/>
</dbReference>